<evidence type="ECO:0000313" key="2">
    <source>
        <dbReference type="EMBL" id="RNB64883.1"/>
    </source>
</evidence>
<evidence type="ECO:0000256" key="1">
    <source>
        <dbReference type="SAM" id="Coils"/>
    </source>
</evidence>
<keyword evidence="3" id="KW-1185">Reference proteome</keyword>
<name>A0A3M8BNK9_9BACL</name>
<keyword evidence="1" id="KW-0175">Coiled coil</keyword>
<protein>
    <submittedName>
        <fullName evidence="2">Uncharacterized protein</fullName>
    </submittedName>
</protein>
<dbReference type="Proteomes" id="UP000282028">
    <property type="component" value="Unassembled WGS sequence"/>
</dbReference>
<dbReference type="EMBL" id="RHHR01000080">
    <property type="protein sequence ID" value="RNB64883.1"/>
    <property type="molecule type" value="Genomic_DNA"/>
</dbReference>
<feature type="coiled-coil region" evidence="1">
    <location>
        <begin position="799"/>
        <end position="848"/>
    </location>
</feature>
<proteinExistence type="predicted"/>
<dbReference type="AlphaFoldDB" id="A0A3M8BNK9"/>
<dbReference type="OrthoDB" id="2745951at2"/>
<evidence type="ECO:0000313" key="3">
    <source>
        <dbReference type="Proteomes" id="UP000282028"/>
    </source>
</evidence>
<comment type="caution">
    <text evidence="2">The sequence shown here is derived from an EMBL/GenBank/DDBJ whole genome shotgun (WGS) entry which is preliminary data.</text>
</comment>
<gene>
    <name evidence="2" type="ORF">EDM52_23975</name>
</gene>
<accession>A0A3M8BNK9</accession>
<reference evidence="2 3" key="1">
    <citation type="submission" date="2018-10" db="EMBL/GenBank/DDBJ databases">
        <title>Phylogenomics of Brevibacillus.</title>
        <authorList>
            <person name="Dunlap C."/>
        </authorList>
    </citation>
    <scope>NUCLEOTIDE SEQUENCE [LARGE SCALE GENOMIC DNA]</scope>
    <source>
        <strain evidence="2 3">JCM 12215</strain>
    </source>
</reference>
<sequence>MLTAIQPKKNLLTYEEVVKETPLCTWIEAKNILQGTITTTNIVKRRNTLYKGFVYVIGVNITDVPELTVYDPSIGAYRKTPSNQKYLFSVRKLEELRDKRLKEKEKEKQLPTADDLRDTLGDAVGTYEAARILGVGQRLLKSAVTADCQSEERQLKKIGLYYKAGEDYVAFRGSNNQFLFLVDRLKEIRKEYKKPSELFDSANEFQYSRERFFEFFRQYDDHFSKAVLLQVDDGPFRMDANNTLYHEKTVIELFRQKREEFQNNYGELISRGLGKPDMEKLVHPSVVSLIDRFVNHMQSASPQIIISDDVVFDDQWTAEEAYEQRKVLLNIAGKITAGRCGIQHDDLYKKNGSVRILAPNEAALKEWDVNLFDSWLNLDIEDFNYVIKDIKSYSFWNQKRLLIKFLSFVLMQEEKQNKSQKRKIRNDILGKSVTDLSSEQLLHLVLKSQQLVLLDSEYEDSFSHLKALMRQIPGEVWSGKSSSSVFLTVLEYIQICVAIMDELGLEFLLRWELCSKAGLRASEALVIAVEDWIHDPATGLPLRFEGPDGTSGWGKIKMPDVKSKGGYGPSHESEDLPVPPDVTDHYEQYLKRFLFPLCPFEKHKELQDGTYANGYVKNRIFHFQKKVKENGKYFVKEFAYKQGHGYIFRPKDYLRKGGEKLQDPMDISHPLRCFSNHTALTQFISDIRMSFDFLPKDKRNNLTFHDGRHTLNQWIETATYLPFPESALEEVADIVMRHDIQRKNLDTGKKNYRKTNQGFIVQSDDVFRILYGTIGFKSLDRDFSAFKAWAAETGYPTTLLQAEEAKRAKEKKALEEQNQKLQELKENREMLAQEKQDWIDELAILEAKLKQSKNPPKGLSKEEFDDWRNARMKVIKRVEQLKQLLDLPA</sequence>
<organism evidence="2 3">
    <name type="scientific">Brevibacillus invocatus</name>
    <dbReference type="NCBI Taxonomy" id="173959"/>
    <lineage>
        <taxon>Bacteria</taxon>
        <taxon>Bacillati</taxon>
        <taxon>Bacillota</taxon>
        <taxon>Bacilli</taxon>
        <taxon>Bacillales</taxon>
        <taxon>Paenibacillaceae</taxon>
        <taxon>Brevibacillus</taxon>
    </lineage>
</organism>
<dbReference type="RefSeq" id="WP_122911409.1">
    <property type="nucleotide sequence ID" value="NZ_CBCSBE010000049.1"/>
</dbReference>